<evidence type="ECO:0000256" key="1">
    <source>
        <dbReference type="ARBA" id="ARBA00004340"/>
    </source>
</evidence>
<evidence type="ECO:0000256" key="2">
    <source>
        <dbReference type="ARBA" id="ARBA00004613"/>
    </source>
</evidence>
<reference evidence="8 9" key="1">
    <citation type="journal article" date="2017" name="Genome Biol. Evol.">
        <title>Phytophthora megakarya and P. palmivora, closely related causal agents of cacao black pod rot, underwent increases in genome sizes and gene numbers by different mechanisms.</title>
        <authorList>
            <person name="Ali S.S."/>
            <person name="Shao J."/>
            <person name="Lary D.J."/>
            <person name="Kronmiller B."/>
            <person name="Shen D."/>
            <person name="Strem M.D."/>
            <person name="Amoako-Attah I."/>
            <person name="Akrofi A.Y."/>
            <person name="Begoude B.A."/>
            <person name="Ten Hoopen G.M."/>
            <person name="Coulibaly K."/>
            <person name="Kebe B.I."/>
            <person name="Melnick R.L."/>
            <person name="Guiltinan M.J."/>
            <person name="Tyler B.M."/>
            <person name="Meinhardt L.W."/>
            <person name="Bailey B.A."/>
        </authorList>
    </citation>
    <scope>NUCLEOTIDE SEQUENCE [LARGE SCALE GENOMIC DNA]</scope>
    <source>
        <strain evidence="9">sbr112.9</strain>
    </source>
</reference>
<dbReference type="InterPro" id="IPR054463">
    <property type="entry name" value="PexRD54_WY"/>
</dbReference>
<protein>
    <submittedName>
        <fullName evidence="8">Avirulence protein (Avh)</fullName>
    </submittedName>
</protein>
<keyword evidence="9" id="KW-1185">Reference proteome</keyword>
<evidence type="ECO:0000256" key="5">
    <source>
        <dbReference type="ARBA" id="ARBA00022729"/>
    </source>
</evidence>
<organism evidence="8 9">
    <name type="scientific">Phytophthora palmivora</name>
    <dbReference type="NCBI Taxonomy" id="4796"/>
    <lineage>
        <taxon>Eukaryota</taxon>
        <taxon>Sar</taxon>
        <taxon>Stramenopiles</taxon>
        <taxon>Oomycota</taxon>
        <taxon>Peronosporomycetes</taxon>
        <taxon>Peronosporales</taxon>
        <taxon>Peronosporaceae</taxon>
        <taxon>Phytophthora</taxon>
    </lineage>
</organism>
<evidence type="ECO:0000256" key="4">
    <source>
        <dbReference type="ARBA" id="ARBA00022525"/>
    </source>
</evidence>
<name>A0A2P4X1I9_9STRA</name>
<proteinExistence type="inferred from homology"/>
<evidence type="ECO:0000313" key="8">
    <source>
        <dbReference type="EMBL" id="POM59413.1"/>
    </source>
</evidence>
<feature type="domain" description="RxLR effector PexRD54 WY" evidence="7">
    <location>
        <begin position="123"/>
        <end position="162"/>
    </location>
</feature>
<comment type="similarity">
    <text evidence="3">Belongs to the RxLR effector family.</text>
</comment>
<gene>
    <name evidence="8" type="ORF">PHPALM_31863</name>
</gene>
<dbReference type="OrthoDB" id="128001at2759"/>
<dbReference type="GO" id="GO:0043657">
    <property type="term" value="C:host cell"/>
    <property type="evidence" value="ECO:0007669"/>
    <property type="project" value="UniProtKB-SubCell"/>
</dbReference>
<keyword evidence="4" id="KW-0964">Secreted</keyword>
<sequence>MNGATTRYLRNHQTEVNDEERGFFGIENLIQTQKLQGWLQSGTKADEALAKLNLHLAGDDIFKSPAWNTWTTYMTMLNKNNADEAMTAALSRQFGSDKLANILASAKTVESTKDIATKLETAQLNRWMSTGGTPESIFKMLNLDKGADNLFDSAAFASWTNYLKLFNDNFPTKKTTVVDTFKSIYDTEGLLKLLISAENTNSAGVKHVKDELVQSWLDFTIPPETVFKALKLDKAADDLLTNPLLSTWVQYMNAFNNQIPRKRTTMIKQFTKTYGDEKVAIMLHVSKKLPKTEKLAENLQAAQFKQWMVENKTPDVIYKTVLKVESPSSQKADIWRAYYNAYDEQFPGLRLGFILLVVVTILVASCDVALATESQLFTVHGMERKFYFQDWKGILSENNLVKSLNHCIKKIEGLGNNTINEETRTNRQSLSKVELDATIV</sequence>
<comment type="caution">
    <text evidence="8">The sequence shown here is derived from an EMBL/GenBank/DDBJ whole genome shotgun (WGS) entry which is preliminary data.</text>
</comment>
<dbReference type="Pfam" id="PF22748">
    <property type="entry name" value="PexRD54_WY"/>
    <property type="match status" value="2"/>
</dbReference>
<dbReference type="GO" id="GO:0005576">
    <property type="term" value="C:extracellular region"/>
    <property type="evidence" value="ECO:0007669"/>
    <property type="project" value="UniProtKB-SubCell"/>
</dbReference>
<keyword evidence="5" id="KW-0732">Signal</keyword>
<evidence type="ECO:0000256" key="6">
    <source>
        <dbReference type="ARBA" id="ARBA00023026"/>
    </source>
</evidence>
<comment type="subcellular location">
    <subcellularLocation>
        <location evidence="1">Host cell</location>
    </subcellularLocation>
    <subcellularLocation>
        <location evidence="2">Secreted</location>
    </subcellularLocation>
</comment>
<keyword evidence="6" id="KW-0843">Virulence</keyword>
<dbReference type="AlphaFoldDB" id="A0A2P4X1I9"/>
<evidence type="ECO:0000259" key="7">
    <source>
        <dbReference type="Pfam" id="PF22748"/>
    </source>
</evidence>
<accession>A0A2P4X1I9</accession>
<dbReference type="Proteomes" id="UP000237271">
    <property type="component" value="Unassembled WGS sequence"/>
</dbReference>
<evidence type="ECO:0000313" key="9">
    <source>
        <dbReference type="Proteomes" id="UP000237271"/>
    </source>
</evidence>
<dbReference type="EMBL" id="NCKW01017171">
    <property type="protein sequence ID" value="POM59413.1"/>
    <property type="molecule type" value="Genomic_DNA"/>
</dbReference>
<evidence type="ECO:0000256" key="3">
    <source>
        <dbReference type="ARBA" id="ARBA00010400"/>
    </source>
</evidence>
<feature type="domain" description="RxLR effector PexRD54 WY" evidence="7">
    <location>
        <begin position="213"/>
        <end position="251"/>
    </location>
</feature>